<keyword evidence="1 3" id="KW-0479">Metal-binding</keyword>
<dbReference type="PROSITE" id="PS01269">
    <property type="entry name" value="UPF0025"/>
    <property type="match status" value="1"/>
</dbReference>
<evidence type="ECO:0000313" key="5">
    <source>
        <dbReference type="EMBL" id="RLE50061.1"/>
    </source>
</evidence>
<name>A0A497ET15_9CREN</name>
<evidence type="ECO:0000256" key="1">
    <source>
        <dbReference type="ARBA" id="ARBA00022723"/>
    </source>
</evidence>
<dbReference type="AlphaFoldDB" id="A0A497ET15"/>
<reference evidence="5 6" key="1">
    <citation type="submission" date="2018-06" db="EMBL/GenBank/DDBJ databases">
        <title>Extensive metabolic versatility and redundancy in microbially diverse, dynamic hydrothermal sediments.</title>
        <authorList>
            <person name="Dombrowski N."/>
            <person name="Teske A."/>
            <person name="Baker B.J."/>
        </authorList>
    </citation>
    <scope>NUCLEOTIDE SEQUENCE [LARGE SCALE GENOMIC DNA]</scope>
    <source>
        <strain evidence="5">B66_G16</strain>
    </source>
</reference>
<sequence length="171" mass="18860">MLNARSLEKLKTLLILSDTHSTSLKQLPKQILDKLSEVDLVLHAGDHTEEGFYDELSSACKLYAVHGNMDSQELKHKLPRSLTIEVKGVKIGLTHPAEGGLPLGIEKRVISAFKDVDVIVYGHTHRASHSKRDNILLINPGSATGAFPALSKTYAILRVEDEKVSFEIIKV</sequence>
<dbReference type="GO" id="GO:0046872">
    <property type="term" value="F:metal ion binding"/>
    <property type="evidence" value="ECO:0007669"/>
    <property type="project" value="UniProtKB-KW"/>
</dbReference>
<organism evidence="5 6">
    <name type="scientific">Thermoproteota archaeon</name>
    <dbReference type="NCBI Taxonomy" id="2056631"/>
    <lineage>
        <taxon>Archaea</taxon>
        <taxon>Thermoproteota</taxon>
    </lineage>
</organism>
<proteinExistence type="inferred from homology"/>
<protein>
    <recommendedName>
        <fullName evidence="3">Phosphoesterase</fullName>
        <ecNumber evidence="3">3.1.4.-</ecNumber>
    </recommendedName>
</protein>
<evidence type="ECO:0000259" key="4">
    <source>
        <dbReference type="Pfam" id="PF12850"/>
    </source>
</evidence>
<accession>A0A497ET15</accession>
<dbReference type="EMBL" id="QMQV01000014">
    <property type="protein sequence ID" value="RLE50061.1"/>
    <property type="molecule type" value="Genomic_DNA"/>
</dbReference>
<dbReference type="InterPro" id="IPR024654">
    <property type="entry name" value="Calcineurin-like_PHP_lpxH"/>
</dbReference>
<dbReference type="GO" id="GO:0016787">
    <property type="term" value="F:hydrolase activity"/>
    <property type="evidence" value="ECO:0007669"/>
    <property type="project" value="UniProtKB-UniRule"/>
</dbReference>
<dbReference type="Gene3D" id="3.60.21.10">
    <property type="match status" value="1"/>
</dbReference>
<dbReference type="Pfam" id="PF12850">
    <property type="entry name" value="Metallophos_2"/>
    <property type="match status" value="1"/>
</dbReference>
<keyword evidence="2" id="KW-0378">Hydrolase</keyword>
<gene>
    <name evidence="5" type="ORF">DRJ31_02710</name>
</gene>
<comment type="cofactor">
    <cofactor evidence="3">
        <name>a divalent metal cation</name>
        <dbReference type="ChEBI" id="CHEBI:60240"/>
    </cofactor>
</comment>
<dbReference type="EC" id="3.1.4.-" evidence="3"/>
<dbReference type="InterPro" id="IPR000979">
    <property type="entry name" value="Phosphodiesterase_MJ0936/Vps29"/>
</dbReference>
<evidence type="ECO:0000313" key="6">
    <source>
        <dbReference type="Proteomes" id="UP000278475"/>
    </source>
</evidence>
<comment type="similarity">
    <text evidence="3">Belongs to the metallophosphoesterase superfamily. YfcE family.</text>
</comment>
<dbReference type="Proteomes" id="UP000278475">
    <property type="component" value="Unassembled WGS sequence"/>
</dbReference>
<evidence type="ECO:0000256" key="3">
    <source>
        <dbReference type="RuleBase" id="RU362039"/>
    </source>
</evidence>
<feature type="domain" description="Calcineurin-like phosphoesterase" evidence="4">
    <location>
        <begin position="13"/>
        <end position="161"/>
    </location>
</feature>
<evidence type="ECO:0000256" key="2">
    <source>
        <dbReference type="ARBA" id="ARBA00022801"/>
    </source>
</evidence>
<dbReference type="InterPro" id="IPR029052">
    <property type="entry name" value="Metallo-depent_PP-like"/>
</dbReference>
<comment type="caution">
    <text evidence="5">The sequence shown here is derived from an EMBL/GenBank/DDBJ whole genome shotgun (WGS) entry which is preliminary data.</text>
</comment>
<dbReference type="SUPFAM" id="SSF56300">
    <property type="entry name" value="Metallo-dependent phosphatases"/>
    <property type="match status" value="1"/>
</dbReference>
<dbReference type="NCBIfam" id="TIGR00040">
    <property type="entry name" value="yfcE"/>
    <property type="match status" value="1"/>
</dbReference>
<dbReference type="InterPro" id="IPR020935">
    <property type="entry name" value="PdiEstase_YfcE_CS"/>
</dbReference>
<dbReference type="PANTHER" id="PTHR11124">
    <property type="entry name" value="VACUOLAR SORTING PROTEIN VPS29"/>
    <property type="match status" value="1"/>
</dbReference>